<dbReference type="NCBIfam" id="TIGR01141">
    <property type="entry name" value="hisC"/>
    <property type="match status" value="1"/>
</dbReference>
<organism evidence="8 9">
    <name type="scientific">Fervidobacterium thailandense</name>
    <dbReference type="NCBI Taxonomy" id="1008305"/>
    <lineage>
        <taxon>Bacteria</taxon>
        <taxon>Thermotogati</taxon>
        <taxon>Thermotogota</taxon>
        <taxon>Thermotogae</taxon>
        <taxon>Thermotogales</taxon>
        <taxon>Fervidobacteriaceae</taxon>
        <taxon>Fervidobacterium</taxon>
    </lineage>
</organism>
<evidence type="ECO:0000313" key="8">
    <source>
        <dbReference type="EMBL" id="ODN30004.1"/>
    </source>
</evidence>
<dbReference type="Pfam" id="PF00155">
    <property type="entry name" value="Aminotran_1_2"/>
    <property type="match status" value="1"/>
</dbReference>
<dbReference type="PROSITE" id="PS00599">
    <property type="entry name" value="AA_TRANSFER_CLASS_2"/>
    <property type="match status" value="1"/>
</dbReference>
<dbReference type="InterPro" id="IPR050106">
    <property type="entry name" value="HistidinolP_aminotransfase"/>
</dbReference>
<dbReference type="InterPro" id="IPR001917">
    <property type="entry name" value="Aminotrans_II_pyridoxalP_BS"/>
</dbReference>
<gene>
    <name evidence="8" type="ORF">A4H02_07440</name>
</gene>
<reference evidence="9" key="1">
    <citation type="submission" date="2016-04" db="EMBL/GenBank/DDBJ databases">
        <title>The genome sequence project of a novel Fervidobacterium isolate from a hot spring in Thailand.</title>
        <authorList>
            <person name="Gonzalez J.M."/>
            <person name="Cuecas A."/>
            <person name="Kanoksilapatham W."/>
        </authorList>
    </citation>
    <scope>NUCLEOTIDE SEQUENCE [LARGE SCALE GENOMIC DNA]</scope>
    <source>
        <strain evidence="9">FC2004</strain>
    </source>
</reference>
<dbReference type="Proteomes" id="UP000094570">
    <property type="component" value="Unassembled WGS sequence"/>
</dbReference>
<name>A0A1E3G178_9BACT</name>
<dbReference type="GO" id="GO:0030170">
    <property type="term" value="F:pyridoxal phosphate binding"/>
    <property type="evidence" value="ECO:0007669"/>
    <property type="project" value="InterPro"/>
</dbReference>
<dbReference type="GO" id="GO:0004400">
    <property type="term" value="F:histidinol-phosphate transaminase activity"/>
    <property type="evidence" value="ECO:0007669"/>
    <property type="project" value="InterPro"/>
</dbReference>
<evidence type="ECO:0000313" key="9">
    <source>
        <dbReference type="Proteomes" id="UP000094570"/>
    </source>
</evidence>
<dbReference type="InterPro" id="IPR005861">
    <property type="entry name" value="HisP_aminotrans"/>
</dbReference>
<dbReference type="Gene3D" id="3.40.640.10">
    <property type="entry name" value="Type I PLP-dependent aspartate aminotransferase-like (Major domain)"/>
    <property type="match status" value="1"/>
</dbReference>
<dbReference type="InterPro" id="IPR015422">
    <property type="entry name" value="PyrdxlP-dep_Trfase_small"/>
</dbReference>
<dbReference type="InterPro" id="IPR015424">
    <property type="entry name" value="PyrdxlP-dep_Trfase"/>
</dbReference>
<comment type="similarity">
    <text evidence="6">Belongs to the class-II pyridoxal-phosphate-dependent aminotransferase family.</text>
</comment>
<dbReference type="Gene3D" id="3.90.1150.10">
    <property type="entry name" value="Aspartate Aminotransferase, domain 1"/>
    <property type="match status" value="1"/>
</dbReference>
<keyword evidence="3 8" id="KW-0032">Aminotransferase</keyword>
<proteinExistence type="inferred from homology"/>
<comment type="subunit">
    <text evidence="2">Homodimer.</text>
</comment>
<dbReference type="GO" id="GO:0000105">
    <property type="term" value="P:L-histidine biosynthetic process"/>
    <property type="evidence" value="ECO:0007669"/>
    <property type="project" value="InterPro"/>
</dbReference>
<feature type="domain" description="Aminotransferase class I/classII large" evidence="7">
    <location>
        <begin position="21"/>
        <end position="332"/>
    </location>
</feature>
<dbReference type="OrthoDB" id="9813612at2"/>
<dbReference type="InterPro" id="IPR015421">
    <property type="entry name" value="PyrdxlP-dep_Trfase_major"/>
</dbReference>
<keyword evidence="5 6" id="KW-0663">Pyridoxal phosphate</keyword>
<dbReference type="PANTHER" id="PTHR43643:SF3">
    <property type="entry name" value="HISTIDINOL-PHOSPHATE AMINOTRANSFERASE"/>
    <property type="match status" value="1"/>
</dbReference>
<sequence>MERKMTFRQLPKYEPEKRSEIYLALNENPYDFPDEILEKVFKNLDTVKLKIYYDSPSDELLEALACYTGQPKKRISIGNGADEIIYDIFLMFPDMKFYVCPPTYSCYSIFASATGVKLNYVPLIGEMYEKLNLDKLTKVLDENSVLFLPNPNNPTGQLFEKSDVEMLLSTGALIVLDEAYYEFSNVSYVELLDKFDNLIVIRTFSKAFSLAAQRIGYIMANEELIEYYNSLRLPYNVSYISQQLALAALENLAYFKKRTLRIVQERERMKEILSKNGFKLTDSKANFIFILAQDDEARCIVEKLERQNITVRKFEQGIRISVGKSEENDLVISTLIGKSEV</sequence>
<dbReference type="STRING" id="1008305.A4H02_07440"/>
<dbReference type="AlphaFoldDB" id="A0A1E3G178"/>
<dbReference type="EMBL" id="LWAF01000012">
    <property type="protein sequence ID" value="ODN30004.1"/>
    <property type="molecule type" value="Genomic_DNA"/>
</dbReference>
<dbReference type="SUPFAM" id="SSF53383">
    <property type="entry name" value="PLP-dependent transferases"/>
    <property type="match status" value="1"/>
</dbReference>
<evidence type="ECO:0000256" key="3">
    <source>
        <dbReference type="ARBA" id="ARBA00022576"/>
    </source>
</evidence>
<keyword evidence="4 8" id="KW-0808">Transferase</keyword>
<evidence type="ECO:0000256" key="2">
    <source>
        <dbReference type="ARBA" id="ARBA00011738"/>
    </source>
</evidence>
<evidence type="ECO:0000256" key="4">
    <source>
        <dbReference type="ARBA" id="ARBA00022679"/>
    </source>
</evidence>
<dbReference type="RefSeq" id="WP_069293548.1">
    <property type="nucleotide sequence ID" value="NZ_CP140110.1"/>
</dbReference>
<comment type="caution">
    <text evidence="8">The sequence shown here is derived from an EMBL/GenBank/DDBJ whole genome shotgun (WGS) entry which is preliminary data.</text>
</comment>
<keyword evidence="9" id="KW-1185">Reference proteome</keyword>
<comment type="cofactor">
    <cofactor evidence="1 6">
        <name>pyridoxal 5'-phosphate</name>
        <dbReference type="ChEBI" id="CHEBI:597326"/>
    </cofactor>
</comment>
<evidence type="ECO:0000256" key="1">
    <source>
        <dbReference type="ARBA" id="ARBA00001933"/>
    </source>
</evidence>
<evidence type="ECO:0000259" key="7">
    <source>
        <dbReference type="Pfam" id="PF00155"/>
    </source>
</evidence>
<accession>A0A1E3G178</accession>
<dbReference type="PANTHER" id="PTHR43643">
    <property type="entry name" value="HISTIDINOL-PHOSPHATE AMINOTRANSFERASE 2"/>
    <property type="match status" value="1"/>
</dbReference>
<dbReference type="InterPro" id="IPR004839">
    <property type="entry name" value="Aminotransferase_I/II_large"/>
</dbReference>
<evidence type="ECO:0000256" key="6">
    <source>
        <dbReference type="RuleBase" id="RU003693"/>
    </source>
</evidence>
<dbReference type="CDD" id="cd00609">
    <property type="entry name" value="AAT_like"/>
    <property type="match status" value="1"/>
</dbReference>
<protein>
    <submittedName>
        <fullName evidence="8">Histidinol-phosphate aminotransferase</fullName>
    </submittedName>
</protein>
<evidence type="ECO:0000256" key="5">
    <source>
        <dbReference type="ARBA" id="ARBA00022898"/>
    </source>
</evidence>